<keyword evidence="6 8" id="KW-0720">Serine protease</keyword>
<dbReference type="InterPro" id="IPR033116">
    <property type="entry name" value="TRYPSIN_SER"/>
</dbReference>
<keyword evidence="5 8" id="KW-0378">Hydrolase</keyword>
<dbReference type="SMART" id="SM00020">
    <property type="entry name" value="Tryp_SPc"/>
    <property type="match status" value="1"/>
</dbReference>
<evidence type="ECO:0000256" key="5">
    <source>
        <dbReference type="ARBA" id="ARBA00022801"/>
    </source>
</evidence>
<evidence type="ECO:0000256" key="8">
    <source>
        <dbReference type="RuleBase" id="RU363034"/>
    </source>
</evidence>
<keyword evidence="3" id="KW-0964">Secreted</keyword>
<evidence type="ECO:0000313" key="10">
    <source>
        <dbReference type="EMBL" id="JAC53733.1"/>
    </source>
</evidence>
<dbReference type="AlphaFoldDB" id="A0A034WJ02"/>
<name>A0A034WJ02_BACDO</name>
<dbReference type="InterPro" id="IPR018114">
    <property type="entry name" value="TRYPSIN_HIS"/>
</dbReference>
<evidence type="ECO:0000259" key="9">
    <source>
        <dbReference type="PROSITE" id="PS50240"/>
    </source>
</evidence>
<dbReference type="SUPFAM" id="SSF50494">
    <property type="entry name" value="Trypsin-like serine proteases"/>
    <property type="match status" value="1"/>
</dbReference>
<evidence type="ECO:0000256" key="7">
    <source>
        <dbReference type="ARBA" id="ARBA00023157"/>
    </source>
</evidence>
<evidence type="ECO:0000256" key="1">
    <source>
        <dbReference type="ARBA" id="ARBA00004613"/>
    </source>
</evidence>
<proteinExistence type="inferred from homology"/>
<dbReference type="Gene3D" id="2.40.10.10">
    <property type="entry name" value="Trypsin-like serine proteases"/>
    <property type="match status" value="1"/>
</dbReference>
<evidence type="ECO:0000256" key="4">
    <source>
        <dbReference type="ARBA" id="ARBA00022670"/>
    </source>
</evidence>
<feature type="non-terminal residue" evidence="10">
    <location>
        <position position="1"/>
    </location>
</feature>
<dbReference type="Pfam" id="PF00089">
    <property type="entry name" value="Trypsin"/>
    <property type="match status" value="1"/>
</dbReference>
<evidence type="ECO:0000256" key="6">
    <source>
        <dbReference type="ARBA" id="ARBA00022825"/>
    </source>
</evidence>
<reference evidence="10" key="1">
    <citation type="journal article" date="2014" name="BMC Genomics">
        <title>Characterizing the developmental transcriptome of the oriental fruit fly, Bactrocera dorsalis (Diptera: Tephritidae) through comparative genomic analysis with Drosophila melanogaster utilizing modENCODE datasets.</title>
        <authorList>
            <person name="Geib S.M."/>
            <person name="Calla B."/>
            <person name="Hall B."/>
            <person name="Hou S."/>
            <person name="Manoukis N.C."/>
        </authorList>
    </citation>
    <scope>NUCLEOTIDE SEQUENCE</scope>
    <source>
        <strain evidence="10">Punador</strain>
    </source>
</reference>
<dbReference type="GO" id="GO:0004252">
    <property type="term" value="F:serine-type endopeptidase activity"/>
    <property type="evidence" value="ECO:0007669"/>
    <property type="project" value="InterPro"/>
</dbReference>
<dbReference type="InterPro" id="IPR001254">
    <property type="entry name" value="Trypsin_dom"/>
</dbReference>
<dbReference type="PANTHER" id="PTHR24276:SF91">
    <property type="entry name" value="AT26814P-RELATED"/>
    <property type="match status" value="1"/>
</dbReference>
<dbReference type="InterPro" id="IPR001314">
    <property type="entry name" value="Peptidase_S1A"/>
</dbReference>
<protein>
    <submittedName>
        <fullName evidence="10">Trypsin eta</fullName>
    </submittedName>
</protein>
<dbReference type="PROSITE" id="PS00135">
    <property type="entry name" value="TRYPSIN_SER"/>
    <property type="match status" value="1"/>
</dbReference>
<dbReference type="GO" id="GO:0005576">
    <property type="term" value="C:extracellular region"/>
    <property type="evidence" value="ECO:0007669"/>
    <property type="project" value="UniProtKB-SubCell"/>
</dbReference>
<evidence type="ECO:0000256" key="3">
    <source>
        <dbReference type="ARBA" id="ARBA00022525"/>
    </source>
</evidence>
<dbReference type="PROSITE" id="PS50240">
    <property type="entry name" value="TRYPSIN_DOM"/>
    <property type="match status" value="1"/>
</dbReference>
<comment type="similarity">
    <text evidence="2">Belongs to the peptidase S1 family.</text>
</comment>
<dbReference type="PRINTS" id="PR00722">
    <property type="entry name" value="CHYMOTRYPSIN"/>
</dbReference>
<comment type="subcellular location">
    <subcellularLocation>
        <location evidence="1">Secreted</location>
    </subcellularLocation>
</comment>
<gene>
    <name evidence="10" type="primary">TRYU</name>
</gene>
<dbReference type="OrthoDB" id="10059102at2759"/>
<evidence type="ECO:0000256" key="2">
    <source>
        <dbReference type="ARBA" id="ARBA00007664"/>
    </source>
</evidence>
<dbReference type="InterPro" id="IPR050430">
    <property type="entry name" value="Peptidase_S1"/>
</dbReference>
<dbReference type="PANTHER" id="PTHR24276">
    <property type="entry name" value="POLYSERASE-RELATED"/>
    <property type="match status" value="1"/>
</dbReference>
<accession>A0A034WJ02</accession>
<dbReference type="InterPro" id="IPR043504">
    <property type="entry name" value="Peptidase_S1_PA_chymotrypsin"/>
</dbReference>
<dbReference type="EMBL" id="GAKP01005219">
    <property type="protein sequence ID" value="JAC53733.1"/>
    <property type="molecule type" value="Transcribed_RNA"/>
</dbReference>
<keyword evidence="4 8" id="KW-0645">Protease</keyword>
<feature type="domain" description="Peptidase S1" evidence="9">
    <location>
        <begin position="62"/>
        <end position="301"/>
    </location>
</feature>
<dbReference type="PROSITE" id="PS00134">
    <property type="entry name" value="TRYPSIN_HIS"/>
    <property type="match status" value="1"/>
</dbReference>
<dbReference type="InterPro" id="IPR009003">
    <property type="entry name" value="Peptidase_S1_PA"/>
</dbReference>
<sequence length="324" mass="35407">RIWTSRGNIHNHSIIGFSDIRKLLSNFFNFITMQLRNLFLFVLVFGFEKSYSQSDSKLDPRIINGVEAPVSRTKFQVSIRLKTYDRIFGNGHICGGSLIGPNKVVTAAHCLYNSDKKRYRKAREFVVVMGTQNRFKQVNGTIVSDVSSIAYTNSFSLDTMRDDVGVMFLKTGLPANKTHLTISPIVLSNSSVAAGSQCQVSGWGKTSTGVLSTELMMANVSIIQQSVCRASYGSGLVQGMLCAGYLLGGTDSCQGDSGGPLVCNDELVGIVSWGNGCAQPGYPGVYTNVSYYRNWIESRNSSAPVDFKFGFISLGFTLAMGYLF</sequence>
<organism evidence="10">
    <name type="scientific">Bactrocera dorsalis</name>
    <name type="common">Oriental fruit fly</name>
    <name type="synonym">Dacus dorsalis</name>
    <dbReference type="NCBI Taxonomy" id="27457"/>
    <lineage>
        <taxon>Eukaryota</taxon>
        <taxon>Metazoa</taxon>
        <taxon>Ecdysozoa</taxon>
        <taxon>Arthropoda</taxon>
        <taxon>Hexapoda</taxon>
        <taxon>Insecta</taxon>
        <taxon>Pterygota</taxon>
        <taxon>Neoptera</taxon>
        <taxon>Endopterygota</taxon>
        <taxon>Diptera</taxon>
        <taxon>Brachycera</taxon>
        <taxon>Muscomorpha</taxon>
        <taxon>Tephritoidea</taxon>
        <taxon>Tephritidae</taxon>
        <taxon>Bactrocera</taxon>
        <taxon>Bactrocera</taxon>
    </lineage>
</organism>
<dbReference type="CDD" id="cd00190">
    <property type="entry name" value="Tryp_SPc"/>
    <property type="match status" value="1"/>
</dbReference>
<keyword evidence="7" id="KW-1015">Disulfide bond</keyword>
<dbReference type="GO" id="GO:0006508">
    <property type="term" value="P:proteolysis"/>
    <property type="evidence" value="ECO:0007669"/>
    <property type="project" value="UniProtKB-KW"/>
</dbReference>
<dbReference type="FunFam" id="2.40.10.10:FF:000111">
    <property type="entry name" value="Blast:Serine protease nudel"/>
    <property type="match status" value="1"/>
</dbReference>